<organism evidence="1 2">
    <name type="scientific">Solanum commersonii</name>
    <name type="common">Commerson's wild potato</name>
    <name type="synonym">Commerson's nightshade</name>
    <dbReference type="NCBI Taxonomy" id="4109"/>
    <lineage>
        <taxon>Eukaryota</taxon>
        <taxon>Viridiplantae</taxon>
        <taxon>Streptophyta</taxon>
        <taxon>Embryophyta</taxon>
        <taxon>Tracheophyta</taxon>
        <taxon>Spermatophyta</taxon>
        <taxon>Magnoliopsida</taxon>
        <taxon>eudicotyledons</taxon>
        <taxon>Gunneridae</taxon>
        <taxon>Pentapetalae</taxon>
        <taxon>asterids</taxon>
        <taxon>lamiids</taxon>
        <taxon>Solanales</taxon>
        <taxon>Solanaceae</taxon>
        <taxon>Solanoideae</taxon>
        <taxon>Solaneae</taxon>
        <taxon>Solanum</taxon>
    </lineage>
</organism>
<protein>
    <submittedName>
        <fullName evidence="1">Uncharacterized protein</fullName>
    </submittedName>
</protein>
<reference evidence="1 2" key="1">
    <citation type="submission" date="2020-09" db="EMBL/GenBank/DDBJ databases">
        <title>De no assembly of potato wild relative species, Solanum commersonii.</title>
        <authorList>
            <person name="Cho K."/>
        </authorList>
    </citation>
    <scope>NUCLEOTIDE SEQUENCE [LARGE SCALE GENOMIC DNA]</scope>
    <source>
        <strain evidence="1">LZ3.2</strain>
        <tissue evidence="1">Leaf</tissue>
    </source>
</reference>
<evidence type="ECO:0000313" key="2">
    <source>
        <dbReference type="Proteomes" id="UP000824120"/>
    </source>
</evidence>
<evidence type="ECO:0000313" key="1">
    <source>
        <dbReference type="EMBL" id="KAG5598590.1"/>
    </source>
</evidence>
<accession>A0A9J5YHW7</accession>
<comment type="caution">
    <text evidence="1">The sequence shown here is derived from an EMBL/GenBank/DDBJ whole genome shotgun (WGS) entry which is preliminary data.</text>
</comment>
<proteinExistence type="predicted"/>
<sequence>MKRIKGMTNNNNAEERMEFNDDMVEKIISHMALKSGVWREIQLRANTSISLSFYCPPVYWHNYLYWIKSDSSILGFDTKKEESILIDRPQFVDQFDLNYDFNEPKSKTKEVNSTLPARDAFRRG</sequence>
<dbReference type="EMBL" id="JACXVP010000006">
    <property type="protein sequence ID" value="KAG5598590.1"/>
    <property type="molecule type" value="Genomic_DNA"/>
</dbReference>
<dbReference type="Proteomes" id="UP000824120">
    <property type="component" value="Chromosome 6"/>
</dbReference>
<keyword evidence="2" id="KW-1185">Reference proteome</keyword>
<name>A0A9J5YHW7_SOLCO</name>
<gene>
    <name evidence="1" type="ORF">H5410_029960</name>
</gene>
<dbReference type="AlphaFoldDB" id="A0A9J5YHW7"/>